<dbReference type="InterPro" id="IPR014231">
    <property type="entry name" value="Spore_YpjB"/>
</dbReference>
<reference evidence="2 3" key="1">
    <citation type="submission" date="2022-04" db="EMBL/GenBank/DDBJ databases">
        <title>Gracilibacillus sp. isolated from saltern.</title>
        <authorList>
            <person name="Won M."/>
            <person name="Lee C.-M."/>
            <person name="Woen H.-Y."/>
            <person name="Kwon S.-W."/>
        </authorList>
    </citation>
    <scope>NUCLEOTIDE SEQUENCE [LARGE SCALE GENOMIC DNA]</scope>
    <source>
        <strain evidence="2 3">SSPM10-3</strain>
    </source>
</reference>
<dbReference type="RefSeq" id="WP_244746139.1">
    <property type="nucleotide sequence ID" value="NZ_CP095071.1"/>
</dbReference>
<evidence type="ECO:0000313" key="3">
    <source>
        <dbReference type="Proteomes" id="UP000831537"/>
    </source>
</evidence>
<organism evidence="2 3">
    <name type="scientific">Gracilibacillus salinarum</name>
    <dbReference type="NCBI Taxonomy" id="2932255"/>
    <lineage>
        <taxon>Bacteria</taxon>
        <taxon>Bacillati</taxon>
        <taxon>Bacillota</taxon>
        <taxon>Bacilli</taxon>
        <taxon>Bacillales</taxon>
        <taxon>Bacillaceae</taxon>
        <taxon>Gracilibacillus</taxon>
    </lineage>
</organism>
<keyword evidence="1" id="KW-0472">Membrane</keyword>
<dbReference type="EMBL" id="CP095071">
    <property type="protein sequence ID" value="UOQ85866.1"/>
    <property type="molecule type" value="Genomic_DNA"/>
</dbReference>
<evidence type="ECO:0000313" key="2">
    <source>
        <dbReference type="EMBL" id="UOQ85866.1"/>
    </source>
</evidence>
<keyword evidence="1" id="KW-1133">Transmembrane helix</keyword>
<dbReference type="Pfam" id="PF09577">
    <property type="entry name" value="Spore_YpjB"/>
    <property type="match status" value="1"/>
</dbReference>
<dbReference type="Proteomes" id="UP000831537">
    <property type="component" value="Chromosome"/>
</dbReference>
<gene>
    <name evidence="2" type="ORF">MUN87_02865</name>
</gene>
<keyword evidence="1" id="KW-0812">Transmembrane</keyword>
<keyword evidence="3" id="KW-1185">Reference proteome</keyword>
<accession>A0ABY4GNT3</accession>
<proteinExistence type="predicted"/>
<protein>
    <submittedName>
        <fullName evidence="2">Sporulation protein YpjB</fullName>
    </submittedName>
</protein>
<feature type="transmembrane region" description="Helical" evidence="1">
    <location>
        <begin position="212"/>
        <end position="230"/>
    </location>
</feature>
<name>A0ABY4GNT3_9BACI</name>
<evidence type="ECO:0000256" key="1">
    <source>
        <dbReference type="SAM" id="Phobius"/>
    </source>
</evidence>
<sequence length="238" mass="27890">MHIRLMIVFFFSLMIIQAFVHSNVLAQQDARYMYTFERLVQEQRYDVALQLMENNKSTILETAASEKNEYEAVMQQYLESGTEVLQDESASYSEKRMAAQQILILWDAIQNENAPLWTTWKQELDKKMERILAKESVSTEDIEEIAYYVQVISPVAKLHLDDEQYQDYQASISLLTNNQEQSNEKELEETFSHISQLNSDTMNHANAEYTKWLIFIVFGFIFLSLSYVAWAKYRGEAV</sequence>